<comment type="similarity">
    <text evidence="2">Belongs to the class-V pyridoxal-phosphate-dependent aminotransferase family. NifS/IscS subfamily.</text>
</comment>
<dbReference type="PROSITE" id="PS00595">
    <property type="entry name" value="AA_TRANSFER_CLASS_5"/>
    <property type="match status" value="1"/>
</dbReference>
<dbReference type="InterPro" id="IPR016454">
    <property type="entry name" value="Cysteine_dSase"/>
</dbReference>
<reference evidence="9 10" key="1">
    <citation type="submission" date="2014-08" db="EMBL/GenBank/DDBJ databases">
        <title>Complete genome of a marine bacteria Jeotgalibacillus malaysiensis.</title>
        <authorList>
            <person name="Yaakop A.S."/>
            <person name="Chan K.-G."/>
            <person name="Goh K.M."/>
        </authorList>
    </citation>
    <scope>NUCLEOTIDE SEQUENCE [LARGE SCALE GENOMIC DNA]</scope>
    <source>
        <strain evidence="9 10">D5</strain>
    </source>
</reference>
<dbReference type="PANTHER" id="PTHR11601:SF50">
    <property type="entry name" value="CYSTEINE DESULFURASE ISCS 2-RELATED"/>
    <property type="match status" value="1"/>
</dbReference>
<evidence type="ECO:0000313" key="10">
    <source>
        <dbReference type="Proteomes" id="UP000031449"/>
    </source>
</evidence>
<feature type="domain" description="Aminotransferase class V" evidence="8">
    <location>
        <begin position="15"/>
        <end position="374"/>
    </location>
</feature>
<evidence type="ECO:0000313" key="9">
    <source>
        <dbReference type="EMBL" id="AJD91778.1"/>
    </source>
</evidence>
<evidence type="ECO:0000256" key="4">
    <source>
        <dbReference type="ARBA" id="ARBA00022898"/>
    </source>
</evidence>
<dbReference type="GO" id="GO:0046872">
    <property type="term" value="F:metal ion binding"/>
    <property type="evidence" value="ECO:0007669"/>
    <property type="project" value="UniProtKB-KW"/>
</dbReference>
<dbReference type="PANTHER" id="PTHR11601">
    <property type="entry name" value="CYSTEINE DESULFURYLASE FAMILY MEMBER"/>
    <property type="match status" value="1"/>
</dbReference>
<dbReference type="InterPro" id="IPR015421">
    <property type="entry name" value="PyrdxlP-dep_Trfase_major"/>
</dbReference>
<evidence type="ECO:0000256" key="6">
    <source>
        <dbReference type="ARBA" id="ARBA00023014"/>
    </source>
</evidence>
<evidence type="ECO:0000259" key="8">
    <source>
        <dbReference type="Pfam" id="PF00266"/>
    </source>
</evidence>
<dbReference type="Proteomes" id="UP000031449">
    <property type="component" value="Chromosome"/>
</dbReference>
<dbReference type="InterPro" id="IPR020578">
    <property type="entry name" value="Aminotrans_V_PyrdxlP_BS"/>
</dbReference>
<keyword evidence="6" id="KW-0411">Iron-sulfur</keyword>
<dbReference type="HOGENOM" id="CLU_003433_0_2_9"/>
<dbReference type="BioCyc" id="JESP1508404:G14D9-11717-MONOMER"/>
<dbReference type="Gene3D" id="3.40.640.10">
    <property type="entry name" value="Type I PLP-dependent aspartate aminotransferase-like (Major domain)"/>
    <property type="match status" value="1"/>
</dbReference>
<dbReference type="InterPro" id="IPR000192">
    <property type="entry name" value="Aminotrans_V_dom"/>
</dbReference>
<dbReference type="InterPro" id="IPR015424">
    <property type="entry name" value="PyrdxlP-dep_Trfase"/>
</dbReference>
<proteinExistence type="inferred from homology"/>
<dbReference type="Gene3D" id="1.10.260.50">
    <property type="match status" value="1"/>
</dbReference>
<evidence type="ECO:0000256" key="3">
    <source>
        <dbReference type="ARBA" id="ARBA00022723"/>
    </source>
</evidence>
<dbReference type="EMBL" id="CP009416">
    <property type="protein sequence ID" value="AJD91778.1"/>
    <property type="molecule type" value="Genomic_DNA"/>
</dbReference>
<keyword evidence="10" id="KW-1185">Reference proteome</keyword>
<name>A0A0B5AT81_9BACL</name>
<dbReference type="GO" id="GO:0031071">
    <property type="term" value="F:cysteine desulfurase activity"/>
    <property type="evidence" value="ECO:0007669"/>
    <property type="project" value="UniProtKB-EC"/>
</dbReference>
<comment type="cofactor">
    <cofactor evidence="1 7">
        <name>pyridoxal 5'-phosphate</name>
        <dbReference type="ChEBI" id="CHEBI:597326"/>
    </cofactor>
</comment>
<evidence type="ECO:0000256" key="7">
    <source>
        <dbReference type="RuleBase" id="RU004504"/>
    </source>
</evidence>
<gene>
    <name evidence="9" type="ORF">JMA_24610</name>
</gene>
<keyword evidence="5" id="KW-0408">Iron</keyword>
<dbReference type="Pfam" id="PF00266">
    <property type="entry name" value="Aminotran_5"/>
    <property type="match status" value="1"/>
</dbReference>
<keyword evidence="9" id="KW-0808">Transferase</keyword>
<dbReference type="Gene3D" id="3.90.1150.10">
    <property type="entry name" value="Aspartate Aminotransferase, domain 1"/>
    <property type="match status" value="1"/>
</dbReference>
<sequence>MLSVKEINERVISMIYLDNSATTKPHPYVVSSYIKVNEQFYGNPSSIHTFGEKASSLFQKAKQQCKELSGMSDSSIIFTSGGTESNNLAIKGTAYSLQHKGKHLITTAIEHPSVLEVFKGLEEEGFEVTYLSVGQSGEISLDDLKAALRKDTILVSIMYVNNEIGSVQPITEAGHIIKSLSNARFHSDAVQAYGKLTTDFNTLDLVTLSAHKFNGLKGSGLLAVRKDLKLTPEIRGGGQQDGIRSGTVNTAGAVSLAKAMRLASEHQPKAYETLLDCQRLLREFFYNREEVKMISTENAAPHILSVTVPKLTGEVVVHALAKKDVFITTSSACSSKTNKKSHVLTACGLSDRDIRGAVRISLGTDQTLNEIKQFIRIWQEVIPPLLKGV</sequence>
<dbReference type="KEGG" id="jeo:JMA_24610"/>
<keyword evidence="3" id="KW-0479">Metal-binding</keyword>
<accession>A0A0B5AT81</accession>
<dbReference type="PIRSF" id="PIRSF005572">
    <property type="entry name" value="NifS"/>
    <property type="match status" value="1"/>
</dbReference>
<evidence type="ECO:0000256" key="5">
    <source>
        <dbReference type="ARBA" id="ARBA00023004"/>
    </source>
</evidence>
<dbReference type="EC" id="2.8.1.7" evidence="9"/>
<evidence type="ECO:0000256" key="2">
    <source>
        <dbReference type="ARBA" id="ARBA00006490"/>
    </source>
</evidence>
<dbReference type="STRING" id="1508404.JMA_24610"/>
<protein>
    <submittedName>
        <fullName evidence="9">Cysteine desulfurase</fullName>
        <ecNumber evidence="9">2.8.1.7</ecNumber>
    </submittedName>
</protein>
<dbReference type="AlphaFoldDB" id="A0A0B5AT81"/>
<keyword evidence="4" id="KW-0663">Pyridoxal phosphate</keyword>
<dbReference type="SUPFAM" id="SSF53383">
    <property type="entry name" value="PLP-dependent transferases"/>
    <property type="match status" value="1"/>
</dbReference>
<dbReference type="InterPro" id="IPR015422">
    <property type="entry name" value="PyrdxlP-dep_Trfase_small"/>
</dbReference>
<evidence type="ECO:0000256" key="1">
    <source>
        <dbReference type="ARBA" id="ARBA00001933"/>
    </source>
</evidence>
<organism evidence="9 10">
    <name type="scientific">Jeotgalibacillus malaysiensis</name>
    <dbReference type="NCBI Taxonomy" id="1508404"/>
    <lineage>
        <taxon>Bacteria</taxon>
        <taxon>Bacillati</taxon>
        <taxon>Bacillota</taxon>
        <taxon>Bacilli</taxon>
        <taxon>Bacillales</taxon>
        <taxon>Caryophanaceae</taxon>
        <taxon>Jeotgalibacillus</taxon>
    </lineage>
</organism>
<dbReference type="GO" id="GO:0051536">
    <property type="term" value="F:iron-sulfur cluster binding"/>
    <property type="evidence" value="ECO:0007669"/>
    <property type="project" value="UniProtKB-KW"/>
</dbReference>